<dbReference type="SMART" id="SM00861">
    <property type="entry name" value="Transket_pyr"/>
    <property type="match status" value="1"/>
</dbReference>
<sequence length="339" mass="35679">MSTPTVWDVVHHAAREDQRVVFIGSDLNPTILSGMRTELPGQFFMEGIQEQNVIGMAAGMALEGARPVVSTISTFLTRRCFEQILIDIALHELPVVLLGTGPGVAYHHFGPTHCAVDDLALLRTVPGLTLLSPKSMAEAAALTDQAVRAGVFAYLRVPRYEPAPIAADLEPPVLGRAVRIRDGHDATIVALGSLTPNALVAAEALAAEGLSVAVEHVHTVRPLDPDLIARVSQSPVVVTVEEHLRDGGLGTELLHHLADAACGTGRMPRFLRLGLETRFVSGYGTWEDAIAEAGLDTAGIATAVRTVTRPLEIPAADTAAVAAPATVAPATVALKGSPR</sequence>
<protein>
    <submittedName>
        <fullName evidence="2">Transketolase</fullName>
    </submittedName>
</protein>
<accession>A0A941IS82</accession>
<dbReference type="Proteomes" id="UP000675781">
    <property type="component" value="Unassembled WGS sequence"/>
</dbReference>
<dbReference type="EMBL" id="JAGSOG010000124">
    <property type="protein sequence ID" value="MBR7836097.1"/>
    <property type="molecule type" value="Genomic_DNA"/>
</dbReference>
<keyword evidence="3" id="KW-1185">Reference proteome</keyword>
<organism evidence="2 3">
    <name type="scientific">Actinospica durhamensis</name>
    <dbReference type="NCBI Taxonomy" id="1508375"/>
    <lineage>
        <taxon>Bacteria</taxon>
        <taxon>Bacillati</taxon>
        <taxon>Actinomycetota</taxon>
        <taxon>Actinomycetes</taxon>
        <taxon>Catenulisporales</taxon>
        <taxon>Actinospicaceae</taxon>
        <taxon>Actinospica</taxon>
    </lineage>
</organism>
<dbReference type="CDD" id="cd07033">
    <property type="entry name" value="TPP_PYR_DXS_TK_like"/>
    <property type="match status" value="1"/>
</dbReference>
<dbReference type="Gene3D" id="3.40.50.920">
    <property type="match status" value="1"/>
</dbReference>
<dbReference type="InterPro" id="IPR009014">
    <property type="entry name" value="Transketo_C/PFOR_II"/>
</dbReference>
<evidence type="ECO:0000259" key="1">
    <source>
        <dbReference type="SMART" id="SM00861"/>
    </source>
</evidence>
<feature type="domain" description="Transketolase-like pyrimidine-binding" evidence="1">
    <location>
        <begin position="1"/>
        <end position="162"/>
    </location>
</feature>
<dbReference type="SUPFAM" id="SSF52922">
    <property type="entry name" value="TK C-terminal domain-like"/>
    <property type="match status" value="1"/>
</dbReference>
<name>A0A941IS82_9ACTN</name>
<dbReference type="PANTHER" id="PTHR43825:SF5">
    <property type="entry name" value="HYPOTHETICAL TRANSKETOLASE FAMILY PROTEIN"/>
    <property type="match status" value="1"/>
</dbReference>
<dbReference type="AlphaFoldDB" id="A0A941IS82"/>
<dbReference type="Pfam" id="PF02779">
    <property type="entry name" value="Transket_pyr"/>
    <property type="match status" value="1"/>
</dbReference>
<dbReference type="Gene3D" id="3.40.50.970">
    <property type="match status" value="1"/>
</dbReference>
<dbReference type="SUPFAM" id="SSF52518">
    <property type="entry name" value="Thiamin diphosphate-binding fold (THDP-binding)"/>
    <property type="match status" value="1"/>
</dbReference>
<dbReference type="InterPro" id="IPR029061">
    <property type="entry name" value="THDP-binding"/>
</dbReference>
<evidence type="ECO:0000313" key="3">
    <source>
        <dbReference type="Proteomes" id="UP000675781"/>
    </source>
</evidence>
<proteinExistence type="predicted"/>
<dbReference type="GO" id="GO:0000287">
    <property type="term" value="F:magnesium ion binding"/>
    <property type="evidence" value="ECO:0007669"/>
    <property type="project" value="UniProtKB-ARBA"/>
</dbReference>
<dbReference type="InterPro" id="IPR051157">
    <property type="entry name" value="PDH/Transketolase"/>
</dbReference>
<gene>
    <name evidence="2" type="ORF">KDL01_22665</name>
</gene>
<reference evidence="2" key="1">
    <citation type="submission" date="2021-04" db="EMBL/GenBank/DDBJ databases">
        <title>Genome based classification of Actinospica acidithermotolerans sp. nov., an actinobacterium isolated from an Indonesian hot spring.</title>
        <authorList>
            <person name="Kusuma A.B."/>
            <person name="Putra K.E."/>
            <person name="Nafisah S."/>
            <person name="Loh J."/>
            <person name="Nouioui I."/>
            <person name="Goodfellow M."/>
        </authorList>
    </citation>
    <scope>NUCLEOTIDE SEQUENCE</scope>
    <source>
        <strain evidence="2">CSCA 57</strain>
    </source>
</reference>
<dbReference type="PANTHER" id="PTHR43825">
    <property type="entry name" value="PYRUVATE DEHYDROGENASE E1 COMPONENT"/>
    <property type="match status" value="1"/>
</dbReference>
<comment type="caution">
    <text evidence="2">The sequence shown here is derived from an EMBL/GenBank/DDBJ whole genome shotgun (WGS) entry which is preliminary data.</text>
</comment>
<dbReference type="InterPro" id="IPR033248">
    <property type="entry name" value="Transketolase_C"/>
</dbReference>
<evidence type="ECO:0000313" key="2">
    <source>
        <dbReference type="EMBL" id="MBR7836097.1"/>
    </source>
</evidence>
<dbReference type="InterPro" id="IPR005475">
    <property type="entry name" value="Transketolase-like_Pyr-bd"/>
</dbReference>
<dbReference type="Pfam" id="PF02780">
    <property type="entry name" value="Transketolase_C"/>
    <property type="match status" value="1"/>
</dbReference>
<dbReference type="RefSeq" id="WP_212530588.1">
    <property type="nucleotide sequence ID" value="NZ_JAGSOG010000124.1"/>
</dbReference>